<keyword evidence="2" id="KW-1133">Transmembrane helix</keyword>
<reference evidence="4 5" key="1">
    <citation type="journal article" date="2014" name="FEMS Microbiol. Ecol.">
        <title>Sphaerotilus natans encrusted with nanoball-shaped Fe(III) oxide minerals formed by nitrate-reducing mixotrophic Fe(II) oxidation.</title>
        <authorList>
            <person name="Park S."/>
            <person name="Kim D.H."/>
            <person name="Lee J.H."/>
            <person name="Hur H.G."/>
        </authorList>
    </citation>
    <scope>NUCLEOTIDE SEQUENCE [LARGE SCALE GENOMIC DNA]</scope>
    <source>
        <strain evidence="4 5">DSM 6575</strain>
    </source>
</reference>
<evidence type="ECO:0000313" key="5">
    <source>
        <dbReference type="Proteomes" id="UP000026714"/>
    </source>
</evidence>
<name>A0A059KN12_9BURK</name>
<feature type="compositionally biased region" description="Basic and acidic residues" evidence="1">
    <location>
        <begin position="17"/>
        <end position="27"/>
    </location>
</feature>
<dbReference type="Proteomes" id="UP000026714">
    <property type="component" value="Unassembled WGS sequence"/>
</dbReference>
<feature type="transmembrane region" description="Helical" evidence="2">
    <location>
        <begin position="121"/>
        <end position="139"/>
    </location>
</feature>
<dbReference type="eggNOG" id="COG0501">
    <property type="taxonomic scope" value="Bacteria"/>
</dbReference>
<keyword evidence="5" id="KW-1185">Reference proteome</keyword>
<keyword evidence="2" id="KW-0812">Transmembrane</keyword>
<feature type="domain" description="DUF7092" evidence="3">
    <location>
        <begin position="31"/>
        <end position="105"/>
    </location>
</feature>
<protein>
    <recommendedName>
        <fullName evidence="3">DUF7092 domain-containing protein</fullName>
    </recommendedName>
</protein>
<sequence>MGVTHAGTGAFRAAGRQHQDGGRQDSSDWRLQADYFGSAIRAPQPVALSLEDGVLQITGQGFSERPAAAQVRIGHRSSSGRMLLTLPDGSMLDCPTDARLEQWLALPQTLERPRGRRRRQAALALIAMLMAWLALPATAERLVDRVPAQIDRHIGREMLSRLDQGWLQPSRLPPTQQQHLRLRLGQQAASHCPSVASAPWEAQFRARGQLGVAGAFGLPGGTIVITDDRLGPTSLSGEAAPALLDTLCRELQQVQRRQGLRTLARQEPASLLLGLVFEDFSATVAVAWPVLSRWLPIERTR</sequence>
<dbReference type="EMBL" id="AZRA01000047">
    <property type="protein sequence ID" value="KDB52574.1"/>
    <property type="molecule type" value="Genomic_DNA"/>
</dbReference>
<dbReference type="STRING" id="34103.SAMN05421778_104196"/>
<feature type="region of interest" description="Disordered" evidence="1">
    <location>
        <begin position="1"/>
        <end position="27"/>
    </location>
</feature>
<gene>
    <name evidence="4" type="ORF">X805_17940</name>
</gene>
<keyword evidence="2" id="KW-0472">Membrane</keyword>
<proteinExistence type="predicted"/>
<evidence type="ECO:0000313" key="4">
    <source>
        <dbReference type="EMBL" id="KDB52574.1"/>
    </source>
</evidence>
<dbReference type="RefSeq" id="WP_037480885.1">
    <property type="nucleotide sequence ID" value="NZ_AZRA01000047.1"/>
</dbReference>
<dbReference type="AlphaFoldDB" id="A0A059KN12"/>
<evidence type="ECO:0000259" key="3">
    <source>
        <dbReference type="Pfam" id="PF23368"/>
    </source>
</evidence>
<evidence type="ECO:0000256" key="2">
    <source>
        <dbReference type="SAM" id="Phobius"/>
    </source>
</evidence>
<organism evidence="4 5">
    <name type="scientific">Sphaerotilus natans subsp. natans DSM 6575</name>
    <dbReference type="NCBI Taxonomy" id="1286631"/>
    <lineage>
        <taxon>Bacteria</taxon>
        <taxon>Pseudomonadati</taxon>
        <taxon>Pseudomonadota</taxon>
        <taxon>Betaproteobacteria</taxon>
        <taxon>Burkholderiales</taxon>
        <taxon>Sphaerotilaceae</taxon>
        <taxon>Sphaerotilus</taxon>
    </lineage>
</organism>
<dbReference type="InterPro" id="IPR055518">
    <property type="entry name" value="DUF7092"/>
</dbReference>
<dbReference type="Pfam" id="PF23368">
    <property type="entry name" value="DUF7092"/>
    <property type="match status" value="1"/>
</dbReference>
<comment type="caution">
    <text evidence="4">The sequence shown here is derived from an EMBL/GenBank/DDBJ whole genome shotgun (WGS) entry which is preliminary data.</text>
</comment>
<evidence type="ECO:0000256" key="1">
    <source>
        <dbReference type="SAM" id="MobiDB-lite"/>
    </source>
</evidence>
<accession>A0A059KN12</accession>